<keyword evidence="3" id="KW-0391">Immunity</keyword>
<feature type="domain" description="N-acetylmuramoyl-L-alanine amidase" evidence="6">
    <location>
        <begin position="106"/>
        <end position="243"/>
    </location>
</feature>
<dbReference type="InterPro" id="IPR015510">
    <property type="entry name" value="PGRP"/>
</dbReference>
<gene>
    <name evidence="8" type="primary">PGRP LE2</name>
</gene>
<evidence type="ECO:0000259" key="6">
    <source>
        <dbReference type="SMART" id="SM00644"/>
    </source>
</evidence>
<organism evidence="8">
    <name type="scientific">Reticulitermes speratus</name>
    <dbReference type="NCBI Taxonomy" id="60591"/>
    <lineage>
        <taxon>Eukaryota</taxon>
        <taxon>Metazoa</taxon>
        <taxon>Ecdysozoa</taxon>
        <taxon>Arthropoda</taxon>
        <taxon>Hexapoda</taxon>
        <taxon>Insecta</taxon>
        <taxon>Pterygota</taxon>
        <taxon>Neoptera</taxon>
        <taxon>Polyneoptera</taxon>
        <taxon>Dictyoptera</taxon>
        <taxon>Blattodea</taxon>
        <taxon>Blattoidea</taxon>
        <taxon>Termitoidae</taxon>
        <taxon>Rhinotermitidae</taxon>
        <taxon>Reticulitermes</taxon>
        <taxon>Frontotermes</taxon>
    </lineage>
</organism>
<dbReference type="InterPro" id="IPR036505">
    <property type="entry name" value="Amidase/PGRP_sf"/>
</dbReference>
<name>A0A1V1FVQ0_9NEOP</name>
<evidence type="ECO:0000256" key="3">
    <source>
        <dbReference type="ARBA" id="ARBA00022859"/>
    </source>
</evidence>
<protein>
    <submittedName>
        <fullName evidence="8">Putative peptidoglycan recognition protein LE2</fullName>
    </submittedName>
</protein>
<dbReference type="EMBL" id="FX985471">
    <property type="protein sequence ID" value="BAX07478.1"/>
    <property type="molecule type" value="mRNA"/>
</dbReference>
<dbReference type="PANTHER" id="PTHR11022:SF41">
    <property type="entry name" value="PEPTIDOGLYCAN-RECOGNITION PROTEIN LC-RELATED"/>
    <property type="match status" value="1"/>
</dbReference>
<proteinExistence type="evidence at transcript level"/>
<sequence length="260" mass="28712">MLKNLLEGQQEGEQKPHADTKGNAWQRVCTMVRTRRCIVMTTISACAVVLVVTLLLSLPPRDEATGTSERLPEDGNISPQFTYESTNNTASGKLRIVNRRTWLAQPAVKPSNGLHHPLPYVVILHTASETCFTQAACIFLVRHTQSFHIESNGWNDIGYSFLVGGDGVVYEGRGWDTEGAFAFGYNKKAIGIAFIGTFTSELPTPKQLYAGKQLIDLGVELGKISPAYKLLAHRQLSPTESPGLAFFELLKTWPHWAETP</sequence>
<dbReference type="SUPFAM" id="SSF55846">
    <property type="entry name" value="N-acetylmuramoyl-L-alanine amidase-like"/>
    <property type="match status" value="1"/>
</dbReference>
<evidence type="ECO:0000256" key="4">
    <source>
        <dbReference type="SAM" id="MobiDB-lite"/>
    </source>
</evidence>
<dbReference type="SMART" id="SM00701">
    <property type="entry name" value="PGRP"/>
    <property type="match status" value="1"/>
</dbReference>
<evidence type="ECO:0000256" key="1">
    <source>
        <dbReference type="ARBA" id="ARBA00007553"/>
    </source>
</evidence>
<comment type="similarity">
    <text evidence="1">Belongs to the N-acetylmuramoyl-L-alanine amidase 2 family.</text>
</comment>
<feature type="transmembrane region" description="Helical" evidence="5">
    <location>
        <begin position="37"/>
        <end position="58"/>
    </location>
</feature>
<keyword evidence="5" id="KW-1133">Transmembrane helix</keyword>
<keyword evidence="2" id="KW-0399">Innate immunity</keyword>
<dbReference type="SMART" id="SM00644">
    <property type="entry name" value="Ami_2"/>
    <property type="match status" value="1"/>
</dbReference>
<dbReference type="Gene3D" id="3.40.80.10">
    <property type="entry name" value="Peptidoglycan recognition protein-like"/>
    <property type="match status" value="1"/>
</dbReference>
<feature type="region of interest" description="Disordered" evidence="4">
    <location>
        <begin position="63"/>
        <end position="86"/>
    </location>
</feature>
<evidence type="ECO:0000259" key="7">
    <source>
        <dbReference type="SMART" id="SM00701"/>
    </source>
</evidence>
<accession>A0A1V1FVQ0</accession>
<dbReference type="InterPro" id="IPR006619">
    <property type="entry name" value="PGRP_domain_met/bac"/>
</dbReference>
<dbReference type="GO" id="GO:0009253">
    <property type="term" value="P:peptidoglycan catabolic process"/>
    <property type="evidence" value="ECO:0007669"/>
    <property type="project" value="InterPro"/>
</dbReference>
<dbReference type="AlphaFoldDB" id="A0A1V1FVQ0"/>
<dbReference type="GO" id="GO:0008745">
    <property type="term" value="F:N-acetylmuramoyl-L-alanine amidase activity"/>
    <property type="evidence" value="ECO:0007669"/>
    <property type="project" value="InterPro"/>
</dbReference>
<feature type="compositionally biased region" description="Polar residues" evidence="4">
    <location>
        <begin position="77"/>
        <end position="86"/>
    </location>
</feature>
<dbReference type="Pfam" id="PF01510">
    <property type="entry name" value="Amidase_2"/>
    <property type="match status" value="1"/>
</dbReference>
<evidence type="ECO:0000256" key="2">
    <source>
        <dbReference type="ARBA" id="ARBA00022588"/>
    </source>
</evidence>
<keyword evidence="5" id="KW-0812">Transmembrane</keyword>
<dbReference type="PANTHER" id="PTHR11022">
    <property type="entry name" value="PEPTIDOGLYCAN RECOGNITION PROTEIN"/>
    <property type="match status" value="1"/>
</dbReference>
<dbReference type="InterPro" id="IPR002502">
    <property type="entry name" value="Amidase_domain"/>
</dbReference>
<dbReference type="GO" id="GO:0045087">
    <property type="term" value="P:innate immune response"/>
    <property type="evidence" value="ECO:0007669"/>
    <property type="project" value="UniProtKB-KW"/>
</dbReference>
<keyword evidence="5" id="KW-0472">Membrane</keyword>
<evidence type="ECO:0000313" key="8">
    <source>
        <dbReference type="EMBL" id="BAX07478.1"/>
    </source>
</evidence>
<evidence type="ECO:0000256" key="5">
    <source>
        <dbReference type="SAM" id="Phobius"/>
    </source>
</evidence>
<dbReference type="CDD" id="cd06583">
    <property type="entry name" value="PGRP"/>
    <property type="match status" value="1"/>
</dbReference>
<dbReference type="GO" id="GO:0008270">
    <property type="term" value="F:zinc ion binding"/>
    <property type="evidence" value="ECO:0007669"/>
    <property type="project" value="InterPro"/>
</dbReference>
<reference evidence="8" key="1">
    <citation type="journal article" date="2017" name="PLoS ONE">
        <title>Caste-, sex-, and age-dependent expression of immune-related genes in a Japanese subterranean termite, Reticulitermes speratus.</title>
        <authorList>
            <person name="Mitaka Y."/>
            <person name="Kobayashi K."/>
            <person name="Matsuura K."/>
        </authorList>
    </citation>
    <scope>NUCLEOTIDE SEQUENCE</scope>
    <source>
        <tissue evidence="8">Whole body</tissue>
    </source>
</reference>
<feature type="region of interest" description="Disordered" evidence="4">
    <location>
        <begin position="1"/>
        <end position="21"/>
    </location>
</feature>
<dbReference type="FunFam" id="3.40.80.10:FF:000001">
    <property type="entry name" value="Peptidoglycan recognition protein 1"/>
    <property type="match status" value="1"/>
</dbReference>
<feature type="domain" description="Peptidoglycan recognition protein family" evidence="7">
    <location>
        <begin position="94"/>
        <end position="237"/>
    </location>
</feature>